<evidence type="ECO:0000313" key="2">
    <source>
        <dbReference type="EMBL" id="KAK3706782.1"/>
    </source>
</evidence>
<sequence>MSQAAEKEGWFTWLFSGDKSGQDKHGATRKVGYDRMEDSCRVDNHGGAPRAGGAEVIQRPPRPDSVYRYGYSTYQMAEPADGQDYDLQLKRKDRKPSVNSLWARIKYWVQYTWKMFKVGLMASGPGMAAGPMMAPPPMASMTSRTTRHRVAKEGPMPDVFM</sequence>
<dbReference type="Proteomes" id="UP001283361">
    <property type="component" value="Unassembled WGS sequence"/>
</dbReference>
<evidence type="ECO:0000313" key="3">
    <source>
        <dbReference type="Proteomes" id="UP001283361"/>
    </source>
</evidence>
<evidence type="ECO:0000256" key="1">
    <source>
        <dbReference type="SAM" id="MobiDB-lite"/>
    </source>
</evidence>
<comment type="caution">
    <text evidence="2">The sequence shown here is derived from an EMBL/GenBank/DDBJ whole genome shotgun (WGS) entry which is preliminary data.</text>
</comment>
<accession>A0AAE0XRU4</accession>
<protein>
    <submittedName>
        <fullName evidence="2">Uncharacterized protein</fullName>
    </submittedName>
</protein>
<feature type="region of interest" description="Disordered" evidence="1">
    <location>
        <begin position="39"/>
        <end position="65"/>
    </location>
</feature>
<gene>
    <name evidence="2" type="ORF">RRG08_011551</name>
</gene>
<organism evidence="2 3">
    <name type="scientific">Elysia crispata</name>
    <name type="common">lettuce slug</name>
    <dbReference type="NCBI Taxonomy" id="231223"/>
    <lineage>
        <taxon>Eukaryota</taxon>
        <taxon>Metazoa</taxon>
        <taxon>Spiralia</taxon>
        <taxon>Lophotrochozoa</taxon>
        <taxon>Mollusca</taxon>
        <taxon>Gastropoda</taxon>
        <taxon>Heterobranchia</taxon>
        <taxon>Euthyneura</taxon>
        <taxon>Panpulmonata</taxon>
        <taxon>Sacoglossa</taxon>
        <taxon>Placobranchoidea</taxon>
        <taxon>Plakobranchidae</taxon>
        <taxon>Elysia</taxon>
    </lineage>
</organism>
<dbReference type="AlphaFoldDB" id="A0AAE0XRU4"/>
<proteinExistence type="predicted"/>
<dbReference type="EMBL" id="JAWDGP010007738">
    <property type="protein sequence ID" value="KAK3706782.1"/>
    <property type="molecule type" value="Genomic_DNA"/>
</dbReference>
<name>A0AAE0XRU4_9GAST</name>
<reference evidence="2" key="1">
    <citation type="journal article" date="2023" name="G3 (Bethesda)">
        <title>A reference genome for the long-term kleptoplast-retaining sea slug Elysia crispata morphotype clarki.</title>
        <authorList>
            <person name="Eastman K.E."/>
            <person name="Pendleton A.L."/>
            <person name="Shaikh M.A."/>
            <person name="Suttiyut T."/>
            <person name="Ogas R."/>
            <person name="Tomko P."/>
            <person name="Gavelis G."/>
            <person name="Widhalm J.R."/>
            <person name="Wisecaver J.H."/>
        </authorList>
    </citation>
    <scope>NUCLEOTIDE SEQUENCE</scope>
    <source>
        <strain evidence="2">ECLA1</strain>
    </source>
</reference>
<keyword evidence="3" id="KW-1185">Reference proteome</keyword>